<gene>
    <name evidence="2" type="ORF">HH308_20470</name>
</gene>
<dbReference type="EMBL" id="JABBNB010000025">
    <property type="protein sequence ID" value="NMO03594.1"/>
    <property type="molecule type" value="Genomic_DNA"/>
</dbReference>
<keyword evidence="1" id="KW-0812">Transmembrane</keyword>
<feature type="transmembrane region" description="Helical" evidence="1">
    <location>
        <begin position="15"/>
        <end position="38"/>
    </location>
</feature>
<organism evidence="2 3">
    <name type="scientific">Gordonia asplenii</name>
    <dbReference type="NCBI Taxonomy" id="2725283"/>
    <lineage>
        <taxon>Bacteria</taxon>
        <taxon>Bacillati</taxon>
        <taxon>Actinomycetota</taxon>
        <taxon>Actinomycetes</taxon>
        <taxon>Mycobacteriales</taxon>
        <taxon>Gordoniaceae</taxon>
        <taxon>Gordonia</taxon>
    </lineage>
</organism>
<keyword evidence="1" id="KW-0472">Membrane</keyword>
<accession>A0A848KXX0</accession>
<comment type="caution">
    <text evidence="2">The sequence shown here is derived from an EMBL/GenBank/DDBJ whole genome shotgun (WGS) entry which is preliminary data.</text>
</comment>
<evidence type="ECO:0000313" key="2">
    <source>
        <dbReference type="EMBL" id="NMO03594.1"/>
    </source>
</evidence>
<protein>
    <recommendedName>
        <fullName evidence="4">DUF4878 domain-containing protein</fullName>
    </recommendedName>
</protein>
<evidence type="ECO:0008006" key="4">
    <source>
        <dbReference type="Google" id="ProtNLM"/>
    </source>
</evidence>
<dbReference type="AlphaFoldDB" id="A0A848KXX0"/>
<name>A0A848KXX0_9ACTN</name>
<keyword evidence="3" id="KW-1185">Reference proteome</keyword>
<reference evidence="2 3" key="1">
    <citation type="submission" date="2020-04" db="EMBL/GenBank/DDBJ databases">
        <title>Gordonia sp. nov. TBRC 11910.</title>
        <authorList>
            <person name="Suriyachadkun C."/>
        </authorList>
    </citation>
    <scope>NUCLEOTIDE SEQUENCE [LARGE SCALE GENOMIC DNA]</scope>
    <source>
        <strain evidence="2 3">TBRC 11910</strain>
    </source>
</reference>
<evidence type="ECO:0000256" key="1">
    <source>
        <dbReference type="SAM" id="Phobius"/>
    </source>
</evidence>
<dbReference type="Proteomes" id="UP000550729">
    <property type="component" value="Unassembled WGS sequence"/>
</dbReference>
<proteinExistence type="predicted"/>
<sequence>MAETADDQSPRKGSLWPFAAAVIVVVLAVGGVVLSNVLRPSDNRVSDSAQVQYAINDSYTARNSLDYGKYRSAMCAQVVNAADFPTEQVFVADNQRSRDTFGKILIPEISDVVVDGGRATAQVHWHFEKKGSDTPTVTPTVVVREGDEWKVCK</sequence>
<keyword evidence="1" id="KW-1133">Transmembrane helix</keyword>
<dbReference type="RefSeq" id="WP_170196101.1">
    <property type="nucleotide sequence ID" value="NZ_JABBNB010000025.1"/>
</dbReference>
<evidence type="ECO:0000313" key="3">
    <source>
        <dbReference type="Proteomes" id="UP000550729"/>
    </source>
</evidence>